<accession>A0ABU9VNK1</accession>
<dbReference type="InterPro" id="IPR000100">
    <property type="entry name" value="RNase_P"/>
</dbReference>
<evidence type="ECO:0000256" key="7">
    <source>
        <dbReference type="HAMAP-Rule" id="MF_00227"/>
    </source>
</evidence>
<keyword evidence="2 7" id="KW-0819">tRNA processing</keyword>
<keyword evidence="5 7" id="KW-0378">Hydrolase</keyword>
<reference evidence="9 10" key="1">
    <citation type="submission" date="2024-03" db="EMBL/GenBank/DDBJ databases">
        <title>Bacilli Hybrid Assemblies.</title>
        <authorList>
            <person name="Kovac J."/>
        </authorList>
    </citation>
    <scope>NUCLEOTIDE SEQUENCE [LARGE SCALE GENOMIC DNA]</scope>
    <source>
        <strain evidence="9 10">FSL R7-0666</strain>
    </source>
</reference>
<evidence type="ECO:0000256" key="5">
    <source>
        <dbReference type="ARBA" id="ARBA00022801"/>
    </source>
</evidence>
<evidence type="ECO:0000256" key="4">
    <source>
        <dbReference type="ARBA" id="ARBA00022759"/>
    </source>
</evidence>
<dbReference type="Pfam" id="PF00825">
    <property type="entry name" value="Ribonuclease_P"/>
    <property type="match status" value="1"/>
</dbReference>
<comment type="catalytic activity">
    <reaction evidence="7">
        <text>Endonucleolytic cleavage of RNA, removing 5'-extranucleotides from tRNA precursor.</text>
        <dbReference type="EC" id="3.1.26.5"/>
    </reaction>
</comment>
<keyword evidence="3 7" id="KW-0540">Nuclease</keyword>
<dbReference type="Proteomes" id="UP001418796">
    <property type="component" value="Unassembled WGS sequence"/>
</dbReference>
<dbReference type="SUPFAM" id="SSF54211">
    <property type="entry name" value="Ribosomal protein S5 domain 2-like"/>
    <property type="match status" value="1"/>
</dbReference>
<dbReference type="Gene3D" id="3.30.230.10">
    <property type="match status" value="1"/>
</dbReference>
<sequence>MRKEQRIKKNEEFSAVFNHGRSVANRQFVLYVLQKEEQEQFRLGLSVSKKVGNAVVRNRIKRLIRTVFQEKQEILLPRYDYVVIARKPTATMDYYEFHASLAHVMKKAGVSRRSSEHASKKD</sequence>
<evidence type="ECO:0000313" key="9">
    <source>
        <dbReference type="EMBL" id="MEN0645486.1"/>
    </source>
</evidence>
<evidence type="ECO:0000256" key="6">
    <source>
        <dbReference type="ARBA" id="ARBA00022884"/>
    </source>
</evidence>
<protein>
    <recommendedName>
        <fullName evidence="7 8">Ribonuclease P protein component</fullName>
        <shortName evidence="7">RNase P protein</shortName>
        <shortName evidence="7">RNaseP protein</shortName>
        <ecNumber evidence="7 8">3.1.26.5</ecNumber>
    </recommendedName>
    <alternativeName>
        <fullName evidence="7">Protein C5</fullName>
    </alternativeName>
</protein>
<gene>
    <name evidence="7 9" type="primary">rnpA</name>
    <name evidence="9" type="ORF">MKY91_20185</name>
</gene>
<comment type="function">
    <text evidence="1 7">RNaseP catalyzes the removal of the 5'-leader sequence from pre-tRNA to produce the mature 5'-terminus. It can also cleave other RNA substrates such as 4.5S RNA. The protein component plays an auxiliary but essential role in vivo by binding to the 5'-leader sequence and broadening the substrate specificity of the ribozyme.</text>
</comment>
<dbReference type="NCBIfam" id="TIGR00188">
    <property type="entry name" value="rnpA"/>
    <property type="match status" value="1"/>
</dbReference>
<organism evidence="9 10">
    <name type="scientific">Alkalicoccobacillus gibsonii</name>
    <dbReference type="NCBI Taxonomy" id="79881"/>
    <lineage>
        <taxon>Bacteria</taxon>
        <taxon>Bacillati</taxon>
        <taxon>Bacillota</taxon>
        <taxon>Bacilli</taxon>
        <taxon>Bacillales</taxon>
        <taxon>Bacillaceae</taxon>
        <taxon>Alkalicoccobacillus</taxon>
    </lineage>
</organism>
<evidence type="ECO:0000256" key="1">
    <source>
        <dbReference type="ARBA" id="ARBA00002663"/>
    </source>
</evidence>
<evidence type="ECO:0000313" key="10">
    <source>
        <dbReference type="Proteomes" id="UP001418796"/>
    </source>
</evidence>
<evidence type="ECO:0000256" key="3">
    <source>
        <dbReference type="ARBA" id="ARBA00022722"/>
    </source>
</evidence>
<dbReference type="PANTHER" id="PTHR33992">
    <property type="entry name" value="RIBONUCLEASE P PROTEIN COMPONENT"/>
    <property type="match status" value="1"/>
</dbReference>
<dbReference type="InterPro" id="IPR020539">
    <property type="entry name" value="RNase_P_CS"/>
</dbReference>
<dbReference type="EC" id="3.1.26.5" evidence="7 8"/>
<dbReference type="InterPro" id="IPR020568">
    <property type="entry name" value="Ribosomal_Su5_D2-typ_SF"/>
</dbReference>
<dbReference type="PANTHER" id="PTHR33992:SF1">
    <property type="entry name" value="RIBONUCLEASE P PROTEIN COMPONENT"/>
    <property type="match status" value="1"/>
</dbReference>
<comment type="similarity">
    <text evidence="7">Belongs to the RnpA family.</text>
</comment>
<dbReference type="InterPro" id="IPR014721">
    <property type="entry name" value="Ribsml_uS5_D2-typ_fold_subgr"/>
</dbReference>
<name>A0ABU9VNK1_9BACI</name>
<keyword evidence="10" id="KW-1185">Reference proteome</keyword>
<keyword evidence="4 7" id="KW-0255">Endonuclease</keyword>
<comment type="caution">
    <text evidence="9">The sequence shown here is derived from an EMBL/GenBank/DDBJ whole genome shotgun (WGS) entry which is preliminary data.</text>
</comment>
<dbReference type="GO" id="GO:0004526">
    <property type="term" value="F:ribonuclease P activity"/>
    <property type="evidence" value="ECO:0007669"/>
    <property type="project" value="UniProtKB-EC"/>
</dbReference>
<comment type="subunit">
    <text evidence="7">Consists of a catalytic RNA component (M1 or rnpB) and a protein subunit.</text>
</comment>
<evidence type="ECO:0000256" key="8">
    <source>
        <dbReference type="NCBIfam" id="TIGR00188"/>
    </source>
</evidence>
<dbReference type="PROSITE" id="PS00648">
    <property type="entry name" value="RIBONUCLEASE_P"/>
    <property type="match status" value="1"/>
</dbReference>
<dbReference type="EMBL" id="JBCITK010000001">
    <property type="protein sequence ID" value="MEN0645486.1"/>
    <property type="molecule type" value="Genomic_DNA"/>
</dbReference>
<dbReference type="HAMAP" id="MF_00227">
    <property type="entry name" value="RNase_P"/>
    <property type="match status" value="1"/>
</dbReference>
<evidence type="ECO:0000256" key="2">
    <source>
        <dbReference type="ARBA" id="ARBA00022694"/>
    </source>
</evidence>
<proteinExistence type="inferred from homology"/>
<dbReference type="RefSeq" id="WP_343132045.1">
    <property type="nucleotide sequence ID" value="NZ_JBCITK010000001.1"/>
</dbReference>
<keyword evidence="6 7" id="KW-0694">RNA-binding</keyword>